<dbReference type="NCBIfam" id="TIGR03519">
    <property type="entry name" value="T9SS_PorP_fam"/>
    <property type="match status" value="1"/>
</dbReference>
<dbReference type="InterPro" id="IPR019861">
    <property type="entry name" value="PorP/SprF_Bacteroidetes"/>
</dbReference>
<evidence type="ECO:0000313" key="3">
    <source>
        <dbReference type="Proteomes" id="UP000468388"/>
    </source>
</evidence>
<dbReference type="AlphaFoldDB" id="A0A6N8J2A4"/>
<dbReference type="Pfam" id="PF11751">
    <property type="entry name" value="PorP_SprF"/>
    <property type="match status" value="1"/>
</dbReference>
<name>A0A6N8J2A4_9BACT</name>
<protein>
    <submittedName>
        <fullName evidence="2">Type IX secretion system membrane protein PorP/SprF</fullName>
    </submittedName>
</protein>
<dbReference type="Proteomes" id="UP000468388">
    <property type="component" value="Unassembled WGS sequence"/>
</dbReference>
<evidence type="ECO:0000256" key="1">
    <source>
        <dbReference type="SAM" id="SignalP"/>
    </source>
</evidence>
<dbReference type="EMBL" id="WRXO01000001">
    <property type="protein sequence ID" value="MVT39347.1"/>
    <property type="molecule type" value="Genomic_DNA"/>
</dbReference>
<feature type="chain" id="PRO_5026660981" evidence="1">
    <location>
        <begin position="22"/>
        <end position="343"/>
    </location>
</feature>
<proteinExistence type="predicted"/>
<feature type="signal peptide" evidence="1">
    <location>
        <begin position="1"/>
        <end position="21"/>
    </location>
</feature>
<sequence>MRMICRKLLLALSICSVEQLAAQDIHLSQFDATPILRNPALIGIFNGDYRVQAVYRNQWNSVTIPYQTGALSAELKFPVGKSEDFVTTGIQFTYDRAGTARLQSVQVLPAINYHKSLSQNRNMFLSLGFTGGVVQRQFDATKLTFNNQYMNGRYDPTLATGEEGRLALRGYTYLDAGVGMSFNSTIGEDINYFIGAALYHFNRPKVSFYKDNSITMDRKITFNAGITIPVDERVKIIGQYNELHMGSYSEYIGGALVGYSLLNQGLESTHAVYGGVFMRWNDAIVPSFRIDMDTYEIGMSYDANISKLKTASQSFGGFEISLVFKGFLNSRNSTLESVHCPRF</sequence>
<accession>A0A6N8J2A4</accession>
<dbReference type="OrthoDB" id="1186563at2"/>
<reference evidence="2 3" key="1">
    <citation type="submission" date="2019-12" db="EMBL/GenBank/DDBJ databases">
        <title>The draft genomic sequence of strain Chitinophaga oryziterrae JCM 16595.</title>
        <authorList>
            <person name="Zhang X."/>
        </authorList>
    </citation>
    <scope>NUCLEOTIDE SEQUENCE [LARGE SCALE GENOMIC DNA]</scope>
    <source>
        <strain evidence="2 3">JCM 16595</strain>
    </source>
</reference>
<organism evidence="2 3">
    <name type="scientific">Chitinophaga oryziterrae</name>
    <dbReference type="NCBI Taxonomy" id="1031224"/>
    <lineage>
        <taxon>Bacteria</taxon>
        <taxon>Pseudomonadati</taxon>
        <taxon>Bacteroidota</taxon>
        <taxon>Chitinophagia</taxon>
        <taxon>Chitinophagales</taxon>
        <taxon>Chitinophagaceae</taxon>
        <taxon>Chitinophaga</taxon>
    </lineage>
</organism>
<keyword evidence="1" id="KW-0732">Signal</keyword>
<evidence type="ECO:0000313" key="2">
    <source>
        <dbReference type="EMBL" id="MVT39347.1"/>
    </source>
</evidence>
<dbReference type="RefSeq" id="WP_157298030.1">
    <property type="nucleotide sequence ID" value="NZ_BAAAZB010000005.1"/>
</dbReference>
<gene>
    <name evidence="2" type="ORF">GO495_02010</name>
</gene>
<keyword evidence="3" id="KW-1185">Reference proteome</keyword>
<comment type="caution">
    <text evidence="2">The sequence shown here is derived from an EMBL/GenBank/DDBJ whole genome shotgun (WGS) entry which is preliminary data.</text>
</comment>